<name>V8NGR2_OPHHA</name>
<dbReference type="GO" id="GO:0006297">
    <property type="term" value="P:nucleotide-excision repair, DNA gap filling"/>
    <property type="evidence" value="ECO:0007669"/>
    <property type="project" value="TreeGrafter"/>
</dbReference>
<feature type="region of interest" description="Disordered" evidence="1">
    <location>
        <begin position="56"/>
        <end position="92"/>
    </location>
</feature>
<sequence length="176" mass="19247">MMKQGRYHYREGHILVLPQSWICLNAEGKETAEVTEATANQIYCTVLFLLADSSSLATSEDNPEPAQKPPPQPAPAPAPAPVEASVGVKRRKRKRVLKSRTFVDDEGCIVTEKAYESESCTESEEDIRTKPSAAHKALPGAPKKDPKEEKRGTKKGGVVPGKANKQASIMGFFQKK</sequence>
<keyword evidence="3" id="KW-1185">Reference proteome</keyword>
<feature type="compositionally biased region" description="Pro residues" evidence="1">
    <location>
        <begin position="66"/>
        <end position="80"/>
    </location>
</feature>
<dbReference type="GO" id="GO:1904161">
    <property type="term" value="P:DNA synthesis involved in UV-damage excision repair"/>
    <property type="evidence" value="ECO:0007669"/>
    <property type="project" value="TreeGrafter"/>
</dbReference>
<dbReference type="PANTHER" id="PTHR17598:SF13">
    <property type="entry name" value="DNA POLYMERASE DELTA SUBUNIT 3"/>
    <property type="match status" value="1"/>
</dbReference>
<evidence type="ECO:0000256" key="1">
    <source>
        <dbReference type="SAM" id="MobiDB-lite"/>
    </source>
</evidence>
<dbReference type="GO" id="GO:0003887">
    <property type="term" value="F:DNA-directed DNA polymerase activity"/>
    <property type="evidence" value="ECO:0007669"/>
    <property type="project" value="TreeGrafter"/>
</dbReference>
<accession>V8NGR2</accession>
<comment type="caution">
    <text evidence="2">The sequence shown here is derived from an EMBL/GenBank/DDBJ whole genome shotgun (WGS) entry which is preliminary data.</text>
</comment>
<dbReference type="EMBL" id="AZIM01004147">
    <property type="protein sequence ID" value="ETE61141.1"/>
    <property type="molecule type" value="Genomic_DNA"/>
</dbReference>
<dbReference type="Pfam" id="PF09507">
    <property type="entry name" value="CDC27"/>
    <property type="match status" value="1"/>
</dbReference>
<dbReference type="OrthoDB" id="514823at2759"/>
<dbReference type="PANTHER" id="PTHR17598">
    <property type="entry name" value="DNA POLYMERASE DELTA SUBUNIT 3"/>
    <property type="match status" value="1"/>
</dbReference>
<organism evidence="2 3">
    <name type="scientific">Ophiophagus hannah</name>
    <name type="common">King cobra</name>
    <name type="synonym">Naja hannah</name>
    <dbReference type="NCBI Taxonomy" id="8665"/>
    <lineage>
        <taxon>Eukaryota</taxon>
        <taxon>Metazoa</taxon>
        <taxon>Chordata</taxon>
        <taxon>Craniata</taxon>
        <taxon>Vertebrata</taxon>
        <taxon>Euteleostomi</taxon>
        <taxon>Lepidosauria</taxon>
        <taxon>Squamata</taxon>
        <taxon>Bifurcata</taxon>
        <taxon>Unidentata</taxon>
        <taxon>Episquamata</taxon>
        <taxon>Toxicofera</taxon>
        <taxon>Serpentes</taxon>
        <taxon>Colubroidea</taxon>
        <taxon>Elapidae</taxon>
        <taxon>Elapinae</taxon>
        <taxon>Ophiophagus</taxon>
    </lineage>
</organism>
<reference evidence="2 3" key="1">
    <citation type="journal article" date="2013" name="Proc. Natl. Acad. Sci. U.S.A.">
        <title>The king cobra genome reveals dynamic gene evolution and adaptation in the snake venom system.</title>
        <authorList>
            <person name="Vonk F.J."/>
            <person name="Casewell N.R."/>
            <person name="Henkel C.V."/>
            <person name="Heimberg A.M."/>
            <person name="Jansen H.J."/>
            <person name="McCleary R.J."/>
            <person name="Kerkkamp H.M."/>
            <person name="Vos R.A."/>
            <person name="Guerreiro I."/>
            <person name="Calvete J.J."/>
            <person name="Wuster W."/>
            <person name="Woods A.E."/>
            <person name="Logan J.M."/>
            <person name="Harrison R.A."/>
            <person name="Castoe T.A."/>
            <person name="de Koning A.P."/>
            <person name="Pollock D.D."/>
            <person name="Yandell M."/>
            <person name="Calderon D."/>
            <person name="Renjifo C."/>
            <person name="Currier R.B."/>
            <person name="Salgado D."/>
            <person name="Pla D."/>
            <person name="Sanz L."/>
            <person name="Hyder A.S."/>
            <person name="Ribeiro J.M."/>
            <person name="Arntzen J.W."/>
            <person name="van den Thillart G.E."/>
            <person name="Boetzer M."/>
            <person name="Pirovano W."/>
            <person name="Dirks R.P."/>
            <person name="Spaink H.P."/>
            <person name="Duboule D."/>
            <person name="McGlinn E."/>
            <person name="Kini R.M."/>
            <person name="Richardson M.K."/>
        </authorList>
    </citation>
    <scope>NUCLEOTIDE SEQUENCE</scope>
    <source>
        <tissue evidence="2">Blood</tissue>
    </source>
</reference>
<dbReference type="GO" id="GO:0006271">
    <property type="term" value="P:DNA strand elongation involved in DNA replication"/>
    <property type="evidence" value="ECO:0007669"/>
    <property type="project" value="TreeGrafter"/>
</dbReference>
<dbReference type="Proteomes" id="UP000018936">
    <property type="component" value="Unassembled WGS sequence"/>
</dbReference>
<dbReference type="InterPro" id="IPR019038">
    <property type="entry name" value="POLD3"/>
</dbReference>
<evidence type="ECO:0000313" key="3">
    <source>
        <dbReference type="Proteomes" id="UP000018936"/>
    </source>
</evidence>
<dbReference type="GO" id="GO:0043625">
    <property type="term" value="C:delta DNA polymerase complex"/>
    <property type="evidence" value="ECO:0007669"/>
    <property type="project" value="InterPro"/>
</dbReference>
<evidence type="ECO:0008006" key="4">
    <source>
        <dbReference type="Google" id="ProtNLM"/>
    </source>
</evidence>
<protein>
    <recommendedName>
        <fullName evidence="4">DNA polymerase delta subunit 3</fullName>
    </recommendedName>
</protein>
<dbReference type="AlphaFoldDB" id="V8NGR2"/>
<feature type="non-terminal residue" evidence="2">
    <location>
        <position position="1"/>
    </location>
</feature>
<feature type="compositionally biased region" description="Basic and acidic residues" evidence="1">
    <location>
        <begin position="142"/>
        <end position="151"/>
    </location>
</feature>
<gene>
    <name evidence="2" type="ORF">L345_13110</name>
</gene>
<feature type="region of interest" description="Disordered" evidence="1">
    <location>
        <begin position="114"/>
        <end position="176"/>
    </location>
</feature>
<evidence type="ECO:0000313" key="2">
    <source>
        <dbReference type="EMBL" id="ETE61141.1"/>
    </source>
</evidence>
<proteinExistence type="predicted"/>